<dbReference type="InterPro" id="IPR017871">
    <property type="entry name" value="ABC_transporter-like_CS"/>
</dbReference>
<keyword evidence="6" id="KW-0547">Nucleotide-binding</keyword>
<evidence type="ECO:0000256" key="2">
    <source>
        <dbReference type="ARBA" id="ARBA00005814"/>
    </source>
</evidence>
<dbReference type="PROSITE" id="PS51375">
    <property type="entry name" value="PPR"/>
    <property type="match status" value="4"/>
</dbReference>
<feature type="repeat" description="PPR" evidence="10">
    <location>
        <begin position="296"/>
        <end position="330"/>
    </location>
</feature>
<dbReference type="SMART" id="SM00382">
    <property type="entry name" value="AAA"/>
    <property type="match status" value="1"/>
</dbReference>
<dbReference type="NCBIfam" id="TIGR00756">
    <property type="entry name" value="PPR"/>
    <property type="match status" value="4"/>
</dbReference>
<dbReference type="Proteomes" id="UP001189429">
    <property type="component" value="Unassembled WGS sequence"/>
</dbReference>
<evidence type="ECO:0000256" key="6">
    <source>
        <dbReference type="ARBA" id="ARBA00022741"/>
    </source>
</evidence>
<keyword evidence="14" id="KW-1185">Reference proteome</keyword>
<accession>A0ABN9RAS7</accession>
<dbReference type="InterPro" id="IPR002885">
    <property type="entry name" value="PPR_rpt"/>
</dbReference>
<dbReference type="InterPro" id="IPR052215">
    <property type="entry name" value="Plant_ABCG"/>
</dbReference>
<dbReference type="PANTHER" id="PTHR48042:SF11">
    <property type="entry name" value="ABC TRANSPORTER G FAMILY MEMBER 11"/>
    <property type="match status" value="1"/>
</dbReference>
<dbReference type="Pfam" id="PF17177">
    <property type="entry name" value="PPR_long"/>
    <property type="match status" value="1"/>
</dbReference>
<dbReference type="PANTHER" id="PTHR48042">
    <property type="entry name" value="ABC TRANSPORTER G FAMILY MEMBER 11"/>
    <property type="match status" value="1"/>
</dbReference>
<reference evidence="13" key="1">
    <citation type="submission" date="2023-10" db="EMBL/GenBank/DDBJ databases">
        <authorList>
            <person name="Chen Y."/>
            <person name="Shah S."/>
            <person name="Dougan E. K."/>
            <person name="Thang M."/>
            <person name="Chan C."/>
        </authorList>
    </citation>
    <scope>NUCLEOTIDE SEQUENCE [LARGE SCALE GENOMIC DNA]</scope>
</reference>
<feature type="transmembrane region" description="Helical" evidence="11">
    <location>
        <begin position="784"/>
        <end position="808"/>
    </location>
</feature>
<evidence type="ECO:0000313" key="13">
    <source>
        <dbReference type="EMBL" id="CAK0814543.1"/>
    </source>
</evidence>
<feature type="transmembrane region" description="Helical" evidence="11">
    <location>
        <begin position="745"/>
        <end position="764"/>
    </location>
</feature>
<organism evidence="13 14">
    <name type="scientific">Prorocentrum cordatum</name>
    <dbReference type="NCBI Taxonomy" id="2364126"/>
    <lineage>
        <taxon>Eukaryota</taxon>
        <taxon>Sar</taxon>
        <taxon>Alveolata</taxon>
        <taxon>Dinophyceae</taxon>
        <taxon>Prorocentrales</taxon>
        <taxon>Prorocentraceae</taxon>
        <taxon>Prorocentrum</taxon>
    </lineage>
</organism>
<dbReference type="InterPro" id="IPR013525">
    <property type="entry name" value="ABC2_TM"/>
</dbReference>
<evidence type="ECO:0000256" key="4">
    <source>
        <dbReference type="ARBA" id="ARBA00022692"/>
    </source>
</evidence>
<dbReference type="InterPro" id="IPR003439">
    <property type="entry name" value="ABC_transporter-like_ATP-bd"/>
</dbReference>
<dbReference type="Pfam" id="PF01535">
    <property type="entry name" value="PPR"/>
    <property type="match status" value="1"/>
</dbReference>
<evidence type="ECO:0000313" key="14">
    <source>
        <dbReference type="Proteomes" id="UP001189429"/>
    </source>
</evidence>
<gene>
    <name evidence="13" type="ORF">PCOR1329_LOCUS18120</name>
</gene>
<dbReference type="InterPro" id="IPR011990">
    <property type="entry name" value="TPR-like_helical_dom_sf"/>
</dbReference>
<dbReference type="InterPro" id="IPR003593">
    <property type="entry name" value="AAA+_ATPase"/>
</dbReference>
<keyword evidence="8 11" id="KW-1133">Transmembrane helix</keyword>
<evidence type="ECO:0000259" key="12">
    <source>
        <dbReference type="PROSITE" id="PS50893"/>
    </source>
</evidence>
<feature type="non-terminal residue" evidence="13">
    <location>
        <position position="1"/>
    </location>
</feature>
<keyword evidence="7" id="KW-0067">ATP-binding</keyword>
<evidence type="ECO:0000256" key="10">
    <source>
        <dbReference type="PROSITE-ProRule" id="PRU00708"/>
    </source>
</evidence>
<feature type="transmembrane region" description="Helical" evidence="11">
    <location>
        <begin position="829"/>
        <end position="854"/>
    </location>
</feature>
<feature type="transmembrane region" description="Helical" evidence="11">
    <location>
        <begin position="860"/>
        <end position="881"/>
    </location>
</feature>
<evidence type="ECO:0000256" key="8">
    <source>
        <dbReference type="ARBA" id="ARBA00022989"/>
    </source>
</evidence>
<dbReference type="Gene3D" id="3.40.50.300">
    <property type="entry name" value="P-loop containing nucleotide triphosphate hydrolases"/>
    <property type="match status" value="1"/>
</dbReference>
<protein>
    <recommendedName>
        <fullName evidence="12">ABC transporter domain-containing protein</fullName>
    </recommendedName>
</protein>
<dbReference type="InterPro" id="IPR033443">
    <property type="entry name" value="PROP1-like_PPR_dom"/>
</dbReference>
<comment type="subcellular location">
    <subcellularLocation>
        <location evidence="1">Membrane</location>
        <topology evidence="1">Multi-pass membrane protein</topology>
    </subcellularLocation>
</comment>
<evidence type="ECO:0000256" key="1">
    <source>
        <dbReference type="ARBA" id="ARBA00004141"/>
    </source>
</evidence>
<dbReference type="PROSITE" id="PS50893">
    <property type="entry name" value="ABC_TRANSPORTER_2"/>
    <property type="match status" value="1"/>
</dbReference>
<keyword evidence="9 11" id="KW-0472">Membrane</keyword>
<keyword evidence="4 11" id="KW-0812">Transmembrane</keyword>
<dbReference type="Pfam" id="PF01061">
    <property type="entry name" value="ABC2_membrane"/>
    <property type="match status" value="1"/>
</dbReference>
<evidence type="ECO:0000256" key="7">
    <source>
        <dbReference type="ARBA" id="ARBA00022840"/>
    </source>
</evidence>
<feature type="domain" description="ABC transporter" evidence="12">
    <location>
        <begin position="431"/>
        <end position="682"/>
    </location>
</feature>
<feature type="transmembrane region" description="Helical" evidence="11">
    <location>
        <begin position="23"/>
        <end position="53"/>
    </location>
</feature>
<dbReference type="SUPFAM" id="SSF52540">
    <property type="entry name" value="P-loop containing nucleoside triphosphate hydrolases"/>
    <property type="match status" value="1"/>
</dbReference>
<feature type="repeat" description="PPR" evidence="10">
    <location>
        <begin position="331"/>
        <end position="365"/>
    </location>
</feature>
<feature type="transmembrane region" description="Helical" evidence="11">
    <location>
        <begin position="965"/>
        <end position="986"/>
    </location>
</feature>
<dbReference type="Gene3D" id="1.25.40.10">
    <property type="entry name" value="Tetratricopeptide repeat domain"/>
    <property type="match status" value="1"/>
</dbReference>
<dbReference type="InterPro" id="IPR027417">
    <property type="entry name" value="P-loop_NTPase"/>
</dbReference>
<name>A0ABN9RAS7_9DINO</name>
<dbReference type="PROSITE" id="PS00211">
    <property type="entry name" value="ABC_TRANSPORTER_1"/>
    <property type="match status" value="1"/>
</dbReference>
<evidence type="ECO:0000256" key="3">
    <source>
        <dbReference type="ARBA" id="ARBA00022448"/>
    </source>
</evidence>
<dbReference type="Pfam" id="PF00005">
    <property type="entry name" value="ABC_tran"/>
    <property type="match status" value="1"/>
</dbReference>
<feature type="repeat" description="PPR" evidence="10">
    <location>
        <begin position="149"/>
        <end position="183"/>
    </location>
</feature>
<feature type="repeat" description="PPR" evidence="10">
    <location>
        <begin position="366"/>
        <end position="400"/>
    </location>
</feature>
<evidence type="ECO:0000256" key="9">
    <source>
        <dbReference type="ARBA" id="ARBA00023136"/>
    </source>
</evidence>
<dbReference type="EMBL" id="CAUYUJ010005670">
    <property type="protein sequence ID" value="CAK0814543.1"/>
    <property type="molecule type" value="Genomic_DNA"/>
</dbReference>
<proteinExistence type="inferred from homology"/>
<feature type="transmembrane region" description="Helical" evidence="11">
    <location>
        <begin position="888"/>
        <end position="909"/>
    </location>
</feature>
<keyword evidence="3" id="KW-0813">Transport</keyword>
<keyword evidence="5" id="KW-0677">Repeat</keyword>
<evidence type="ECO:0000256" key="5">
    <source>
        <dbReference type="ARBA" id="ARBA00022737"/>
    </source>
</evidence>
<comment type="similarity">
    <text evidence="2">Belongs to the ABC transporter superfamily. ABCG family. Eye pigment precursor importer (TC 3.A.1.204) subfamily.</text>
</comment>
<sequence length="991" mass="108973">VSTLQLAMVQHTFLTAIAQRDQFLYLLVFASLAVFVSLVPGLASTTAWLILAIRQAMIQSQGEALLFFSLSLVYFASFAAARPWSMCAGPVPKVMGQRSPGAGPPCRITAEPTRTSAAKITQASAKTLEQRDADAHLIKTTDRERLPSDASTFSRLVGACARLGNADLTLDLFDHMLKNGVGCDCRSINSGTAGKFFKLVAQNLDDKRLQRDGIQLMRAAMALGISPSSHVQNQVIRSWRSKLPDHVVEAFLGLREEGMHFCATAYRCIMAAHERTEPVFTLQLYDEAVELGVKIDRVAFNAVLCACSRLGMTKQALELFERMPELGLVPNGKTYGSLIRACTGGRKIKQAFELFESMRAASIEPNRFTFRDAIHCCVKLGKLDEAYDLYREMAAADEVSCSSTRIRILDACRESVRLSVADRIQADIGPMGLEDVERRYPISWSGLTHTVSQRGGKSKTIVNNVFGHCDPGQMMAIMGPSGCGKTSLLDLLGGRVGSGTTTGDILYGCKQHPANLRKIVSYVTQEDSLLTCFTVRETLRYASWLADASSNSREQVIQEVIEQMGLLACAETRVGDPLIKGISGGQKRRLSIAIELLHRSPILLLDEPTSGLDSTAAMQVIEHLRDVAKKGHTVVMSIHQASSRAYGLFDSLCLLSKGQQVYFGPTTDVAIEHFAAHGHACPRYSNPAEFFLEVINTDFGAEGGGARLEGLVRAFDGSELAASMRKAAERHEAPQRMNWKNPYIFCVRLAMYIALAFMVGTMYYDVGEVARRDEPVDGAAAATSLLALLFYVQAFLVFMSVAILPFFLEIRDVFRRERANGQITCLPYVLADFLAGLPGVTLIALISTMLVVWLANLNGFGQFFANLLLSLIVAESLMHVIGAAQPHYIIGMAFGAGLFGMFMLCEGFMVKPQDIPDGWIWGYYLAFHTYSFEWFVHNQFDDGTRIGEAILKSFDMENVDPLRNALILSAYAVVFQAAYFAVLKVFHTGKR</sequence>
<evidence type="ECO:0000256" key="11">
    <source>
        <dbReference type="SAM" id="Phobius"/>
    </source>
</evidence>
<comment type="caution">
    <text evidence="13">The sequence shown here is derived from an EMBL/GenBank/DDBJ whole genome shotgun (WGS) entry which is preliminary data.</text>
</comment>
<feature type="transmembrane region" description="Helical" evidence="11">
    <location>
        <begin position="65"/>
        <end position="85"/>
    </location>
</feature>